<dbReference type="RefSeq" id="WP_150446068.1">
    <property type="nucleotide sequence ID" value="NZ_VYQE01000004.1"/>
</dbReference>
<name>A0A5J5GFQ5_9RHOB</name>
<reference evidence="2 3" key="1">
    <citation type="submission" date="2019-09" db="EMBL/GenBank/DDBJ databases">
        <authorList>
            <person name="Park J.-S."/>
            <person name="Choi H.-J."/>
        </authorList>
    </citation>
    <scope>NUCLEOTIDE SEQUENCE [LARGE SCALE GENOMIC DNA]</scope>
    <source>
        <strain evidence="2 3">176SS1-4</strain>
    </source>
</reference>
<dbReference type="InterPro" id="IPR046619">
    <property type="entry name" value="DUF6732"/>
</dbReference>
<keyword evidence="1" id="KW-0732">Signal</keyword>
<gene>
    <name evidence="2" type="ORF">F3S47_14895</name>
</gene>
<dbReference type="AlphaFoldDB" id="A0A5J5GFQ5"/>
<feature type="chain" id="PRO_5023879831" evidence="1">
    <location>
        <begin position="18"/>
        <end position="70"/>
    </location>
</feature>
<dbReference type="Pfam" id="PF20506">
    <property type="entry name" value="DUF6732"/>
    <property type="match status" value="1"/>
</dbReference>
<comment type="caution">
    <text evidence="2">The sequence shown here is derived from an EMBL/GenBank/DDBJ whole genome shotgun (WGS) entry which is preliminary data.</text>
</comment>
<sequence length="70" mass="7328">MRAVILPLLFTAGAAEAHPGHIAEVAGHGHWIAAGAIGIAVAVGLWTKWRDRDTDPADEAEDESAEEQSA</sequence>
<dbReference type="Proteomes" id="UP000326554">
    <property type="component" value="Unassembled WGS sequence"/>
</dbReference>
<feature type="signal peptide" evidence="1">
    <location>
        <begin position="1"/>
        <end position="17"/>
    </location>
</feature>
<dbReference type="EMBL" id="VYQE01000004">
    <property type="protein sequence ID" value="KAA9007049.1"/>
    <property type="molecule type" value="Genomic_DNA"/>
</dbReference>
<keyword evidence="3" id="KW-1185">Reference proteome</keyword>
<evidence type="ECO:0000256" key="1">
    <source>
        <dbReference type="SAM" id="SignalP"/>
    </source>
</evidence>
<protein>
    <submittedName>
        <fullName evidence="2">Uncharacterized protein</fullName>
    </submittedName>
</protein>
<proteinExistence type="predicted"/>
<organism evidence="2 3">
    <name type="scientific">Histidinibacterium aquaticum</name>
    <dbReference type="NCBI Taxonomy" id="2613962"/>
    <lineage>
        <taxon>Bacteria</taxon>
        <taxon>Pseudomonadati</taxon>
        <taxon>Pseudomonadota</taxon>
        <taxon>Alphaproteobacteria</taxon>
        <taxon>Rhodobacterales</taxon>
        <taxon>Paracoccaceae</taxon>
        <taxon>Histidinibacterium</taxon>
    </lineage>
</organism>
<evidence type="ECO:0000313" key="2">
    <source>
        <dbReference type="EMBL" id="KAA9007049.1"/>
    </source>
</evidence>
<evidence type="ECO:0000313" key="3">
    <source>
        <dbReference type="Proteomes" id="UP000326554"/>
    </source>
</evidence>
<accession>A0A5J5GFQ5</accession>